<dbReference type="Proteomes" id="UP001291912">
    <property type="component" value="Unassembled WGS sequence"/>
</dbReference>
<name>A0ABU5N687_9MICO</name>
<dbReference type="Pfam" id="PF10647">
    <property type="entry name" value="Gmad1"/>
    <property type="match status" value="1"/>
</dbReference>
<evidence type="ECO:0000259" key="2">
    <source>
        <dbReference type="SMART" id="SM00909"/>
    </source>
</evidence>
<protein>
    <submittedName>
        <fullName evidence="3">LpqB family beta-propeller domain-containing protein</fullName>
    </submittedName>
</protein>
<dbReference type="Pfam" id="PF25976">
    <property type="entry name" value="LpqB_N"/>
    <property type="match status" value="1"/>
</dbReference>
<dbReference type="Pfam" id="PF10646">
    <property type="entry name" value="Germane"/>
    <property type="match status" value="1"/>
</dbReference>
<comment type="caution">
    <text evidence="3">The sequence shown here is derived from an EMBL/GenBank/DDBJ whole genome shotgun (WGS) entry which is preliminary data.</text>
</comment>
<dbReference type="SUPFAM" id="SSF69322">
    <property type="entry name" value="Tricorn protease domain 2"/>
    <property type="match status" value="1"/>
</dbReference>
<dbReference type="InterPro" id="IPR019606">
    <property type="entry name" value="GerMN"/>
</dbReference>
<evidence type="ECO:0000313" key="3">
    <source>
        <dbReference type="EMBL" id="MDZ8161579.1"/>
    </source>
</evidence>
<keyword evidence="4" id="KW-1185">Reference proteome</keyword>
<evidence type="ECO:0000313" key="4">
    <source>
        <dbReference type="Proteomes" id="UP001291912"/>
    </source>
</evidence>
<dbReference type="SMART" id="SM00909">
    <property type="entry name" value="Germane"/>
    <property type="match status" value="1"/>
</dbReference>
<evidence type="ECO:0000256" key="1">
    <source>
        <dbReference type="SAM" id="SignalP"/>
    </source>
</evidence>
<dbReference type="InterPro" id="IPR018910">
    <property type="entry name" value="LpqB_C"/>
</dbReference>
<feature type="chain" id="PRO_5045175827" evidence="1">
    <location>
        <begin position="25"/>
        <end position="560"/>
    </location>
</feature>
<dbReference type="EMBL" id="JAWJYN010000001">
    <property type="protein sequence ID" value="MDZ8161579.1"/>
    <property type="molecule type" value="Genomic_DNA"/>
</dbReference>
<accession>A0ABU5N687</accession>
<sequence>MMGPTRRLGALVTAAMLLLLAACAGLPTTGPVNPGIAPGEEPPPPDFFYIPEGPQPGASPEEIVRGFVEAGTGPSDNWATARLFLSTSLAETWDPTAGVTVDDRGDRAYAEPAATEVSLTVQADATLNDTGAYETGASGVTTLEFHLAQRDDGEWRITEAPDGIVLGADQFPNVYGEYSLMYFDPTWTYLVPDVRWFPTINAATWIANALVGGEPSPWLAEAVSTAIPESVTLSRPSVPVSGGVADVDLSRSALGLEQDGLDRIYTQLQASLLATGVTEVRLTADSTPLAAEPVPVRSTRVSTSPLVLTAEGFGFLSGDDLTPIEGLSAAMTQVDAAAAQVAPDRDAAAVSTTGGEVVRVDAAGDVLIVDDRAGLIDPSIDPRGYVWSVPREDPSGLIATGADGVAVTVADAFPESTEIAALAVSRDGTRVAAVLSANGRLGIQVAGIVRDTDGVPVRLADPFSLGSVSGAGLSLAWLDDTTVAALTRSGTDVTLVEQAVGGPGASVAAPSGTVSVAGANSDATVRLRSDDGLLFVRRSTNWEQTAADILVLATQQGSPS</sequence>
<proteinExistence type="predicted"/>
<dbReference type="PROSITE" id="PS51257">
    <property type="entry name" value="PROKAR_LIPOPROTEIN"/>
    <property type="match status" value="1"/>
</dbReference>
<organism evidence="3 4">
    <name type="scientific">Microbacterium aquimaris</name>
    <dbReference type="NCBI Taxonomy" id="459816"/>
    <lineage>
        <taxon>Bacteria</taxon>
        <taxon>Bacillati</taxon>
        <taxon>Actinomycetota</taxon>
        <taxon>Actinomycetes</taxon>
        <taxon>Micrococcales</taxon>
        <taxon>Microbacteriaceae</taxon>
        <taxon>Microbacterium</taxon>
    </lineage>
</organism>
<reference evidence="3 4" key="1">
    <citation type="submission" date="2023-10" db="EMBL/GenBank/DDBJ databases">
        <title>Microbacterium xanthum sp. nov., isolated from seaweed.</title>
        <authorList>
            <person name="Lee S.D."/>
        </authorList>
    </citation>
    <scope>NUCLEOTIDE SEQUENCE [LARGE SCALE GENOMIC DNA]</scope>
    <source>
        <strain evidence="3 4">KCTC 19124</strain>
    </source>
</reference>
<dbReference type="InterPro" id="IPR059026">
    <property type="entry name" value="LpqB_N"/>
</dbReference>
<dbReference type="RefSeq" id="WP_194425074.1">
    <property type="nucleotide sequence ID" value="NZ_BAAAPT010000001.1"/>
</dbReference>
<keyword evidence="1" id="KW-0732">Signal</keyword>
<feature type="domain" description="GerMN" evidence="2">
    <location>
        <begin position="203"/>
        <end position="293"/>
    </location>
</feature>
<gene>
    <name evidence="3" type="ORF">R2Q92_06975</name>
</gene>
<feature type="signal peptide" evidence="1">
    <location>
        <begin position="1"/>
        <end position="24"/>
    </location>
</feature>